<evidence type="ECO:0000256" key="1">
    <source>
        <dbReference type="ARBA" id="ARBA00006284"/>
    </source>
</evidence>
<dbReference type="NCBIfam" id="TIGR00045">
    <property type="entry name" value="glycerate kinase"/>
    <property type="match status" value="1"/>
</dbReference>
<dbReference type="GO" id="GO:0008887">
    <property type="term" value="F:glycerate kinase activity"/>
    <property type="evidence" value="ECO:0007669"/>
    <property type="project" value="UniProtKB-EC"/>
</dbReference>
<accession>A0ABV5C1I1</accession>
<evidence type="ECO:0000256" key="4">
    <source>
        <dbReference type="PIRNR" id="PIRNR006078"/>
    </source>
</evidence>
<dbReference type="Gene3D" id="3.90.1510.10">
    <property type="entry name" value="Glycerate kinase, domain 2"/>
    <property type="match status" value="1"/>
</dbReference>
<dbReference type="PIRSF" id="PIRSF006078">
    <property type="entry name" value="GlxK"/>
    <property type="match status" value="1"/>
</dbReference>
<comment type="caution">
    <text evidence="5">The sequence shown here is derived from an EMBL/GenBank/DDBJ whole genome shotgun (WGS) entry which is preliminary data.</text>
</comment>
<dbReference type="PANTHER" id="PTHR21599">
    <property type="entry name" value="GLYCERATE KINASE"/>
    <property type="match status" value="1"/>
</dbReference>
<dbReference type="EC" id="2.7.1.31" evidence="5"/>
<dbReference type="InterPro" id="IPR018193">
    <property type="entry name" value="Glyc_kinase_flavodox-like_fold"/>
</dbReference>
<keyword evidence="6" id="KW-1185">Reference proteome</keyword>
<keyword evidence="2 4" id="KW-0808">Transferase</keyword>
<dbReference type="Gene3D" id="3.40.50.10350">
    <property type="entry name" value="Glycerate kinase, domain 1"/>
    <property type="match status" value="1"/>
</dbReference>
<protein>
    <submittedName>
        <fullName evidence="5">Glycerate kinase</fullName>
        <ecNumber evidence="5">2.7.1.31</ecNumber>
    </submittedName>
</protein>
<dbReference type="Proteomes" id="UP001580430">
    <property type="component" value="Unassembled WGS sequence"/>
</dbReference>
<dbReference type="InterPro" id="IPR036129">
    <property type="entry name" value="Glycerate_kinase_sf"/>
</dbReference>
<dbReference type="EMBL" id="JBHIRY010000011">
    <property type="protein sequence ID" value="MFB5761370.1"/>
    <property type="molecule type" value="Genomic_DNA"/>
</dbReference>
<evidence type="ECO:0000256" key="2">
    <source>
        <dbReference type="ARBA" id="ARBA00022679"/>
    </source>
</evidence>
<reference evidence="5 6" key="1">
    <citation type="submission" date="2024-09" db="EMBL/GenBank/DDBJ databases">
        <title>Paenibacillus zeirhizospherea sp. nov., isolated from surface of the maize (Zea mays) roots in a horticulture field, Hungary.</title>
        <authorList>
            <person name="Marton D."/>
            <person name="Farkas M."/>
            <person name="Bedics A."/>
            <person name="Toth E."/>
            <person name="Tancsics A."/>
            <person name="Boka K."/>
            <person name="Marati G."/>
            <person name="Kriszt B."/>
            <person name="Cserhati M."/>
        </authorList>
    </citation>
    <scope>NUCLEOTIDE SEQUENCE [LARGE SCALE GENOMIC DNA]</scope>
    <source>
        <strain evidence="5 6">JCM 18446</strain>
    </source>
</reference>
<evidence type="ECO:0000256" key="3">
    <source>
        <dbReference type="ARBA" id="ARBA00022777"/>
    </source>
</evidence>
<organism evidence="5 6">
    <name type="scientific">Paenibacillus medicaginis</name>
    <dbReference type="NCBI Taxonomy" id="1470560"/>
    <lineage>
        <taxon>Bacteria</taxon>
        <taxon>Bacillati</taxon>
        <taxon>Bacillota</taxon>
        <taxon>Bacilli</taxon>
        <taxon>Bacillales</taxon>
        <taxon>Paenibacillaceae</taxon>
        <taxon>Paenibacillus</taxon>
    </lineage>
</organism>
<dbReference type="InterPro" id="IPR004381">
    <property type="entry name" value="Glycerate_kinase"/>
</dbReference>
<proteinExistence type="inferred from homology"/>
<gene>
    <name evidence="5" type="ORF">ACE5LO_13310</name>
</gene>
<evidence type="ECO:0000313" key="5">
    <source>
        <dbReference type="EMBL" id="MFB5761370.1"/>
    </source>
</evidence>
<dbReference type="Pfam" id="PF02595">
    <property type="entry name" value="Gly_kinase"/>
    <property type="match status" value="1"/>
</dbReference>
<dbReference type="PANTHER" id="PTHR21599:SF0">
    <property type="entry name" value="GLYCERATE KINASE"/>
    <property type="match status" value="1"/>
</dbReference>
<evidence type="ECO:0000313" key="6">
    <source>
        <dbReference type="Proteomes" id="UP001580430"/>
    </source>
</evidence>
<dbReference type="SUPFAM" id="SSF110738">
    <property type="entry name" value="Glycerate kinase I"/>
    <property type="match status" value="1"/>
</dbReference>
<dbReference type="InterPro" id="IPR018197">
    <property type="entry name" value="Glycerate_kinase_RE-like"/>
</dbReference>
<keyword evidence="3 4" id="KW-0418">Kinase</keyword>
<dbReference type="RefSeq" id="WP_375520509.1">
    <property type="nucleotide sequence ID" value="NZ_JBHIRY010000011.1"/>
</dbReference>
<comment type="similarity">
    <text evidence="1 4">Belongs to the glycerate kinase type-1 family.</text>
</comment>
<name>A0ABV5C1I1_9BACL</name>
<sequence length="385" mass="40825">MKKDFVILLAPDSFKESMTAKEACEAMERGIKKANSRIACIQVPMADGGEGTMQSLIDATGGKKYTARVTGPLGREVEASYGIFGDGATGVIEMASASGIHLVRPEERNPLITTTYGTGQLIKACLDHGVKKLLIGIGGSVTNDGGAGVVQALGGRLLDRNGSELGYGGGELGRLARIDLTNFDQRLQEVSVEVACDVSNPLCGPWGASAVFGPQKGATPEMVGILDRNLRNYANVIKAELHQDIADVPGAGAAGGLGAGLMVFLNGSLKKGIDIVIEYTGLEEKIKSADMVWTGEGSLDSQTRYGKTPYGVATIAKKYDKPVVAFAGRVGEDIEVLYEKIDAIFGIMQGASSLEEALAQGQRNLERASENAVRWMNLFHRQERV</sequence>